<evidence type="ECO:0000313" key="3">
    <source>
        <dbReference type="Proteomes" id="UP001321479"/>
    </source>
</evidence>
<feature type="transmembrane region" description="Helical" evidence="1">
    <location>
        <begin position="12"/>
        <end position="32"/>
    </location>
</feature>
<accession>A0ABM7NU83</accession>
<keyword evidence="1" id="KW-1133">Transmembrane helix</keyword>
<keyword evidence="1" id="KW-0812">Transmembrane</keyword>
<reference evidence="2 3" key="1">
    <citation type="submission" date="2021-02" db="EMBL/GenBank/DDBJ databases">
        <title>Cotonvirus japonicus, which uses Golgi apparatus of host cells for its virion factory, phylogenetically links tailed tupanvirus and icosahedral mimivirus.</title>
        <authorList>
            <person name="Takahashi H."/>
            <person name="Fukaya S."/>
            <person name="Song C."/>
            <person name="Murata K."/>
            <person name="Takemura M."/>
        </authorList>
    </citation>
    <scope>NUCLEOTIDE SEQUENCE [LARGE SCALE GENOMIC DNA]</scope>
</reference>
<dbReference type="GeneID" id="80558945"/>
<dbReference type="RefSeq" id="YP_010842348.1">
    <property type="nucleotide sequence ID" value="NC_079139.1"/>
</dbReference>
<proteinExistence type="predicted"/>
<evidence type="ECO:0000256" key="1">
    <source>
        <dbReference type="SAM" id="Phobius"/>
    </source>
</evidence>
<organism evidence="2 3">
    <name type="scientific">Cotonvirus japonicus</name>
    <dbReference type="NCBI Taxonomy" id="2811091"/>
    <lineage>
        <taxon>Viruses</taxon>
        <taxon>Varidnaviria</taxon>
        <taxon>Bamfordvirae</taxon>
        <taxon>Nucleocytoviricota</taxon>
        <taxon>Megaviricetes</taxon>
        <taxon>Imitervirales</taxon>
        <taxon>Mimiviridae</taxon>
        <taxon>Megamimivirinae</taxon>
        <taxon>Cotonvirus</taxon>
        <taxon>Cotonvirus japonicum</taxon>
    </lineage>
</organism>
<name>A0ABM7NU83_9VIRU</name>
<dbReference type="EMBL" id="AP024483">
    <property type="protein sequence ID" value="BCS83740.1"/>
    <property type="molecule type" value="Genomic_DNA"/>
</dbReference>
<keyword evidence="3" id="KW-1185">Reference proteome</keyword>
<sequence>MTHFYLSNDKKYYCFYLNISWWQCSYYLFGIIEKSTEKHLMMVGKFKDNMIECYYIKHHMFNYYPSDKFLKKTAKLNPLTTISFNTKKTLSDHHKPQNIIDSLEDYFLTLFDELAEL</sequence>
<dbReference type="Proteomes" id="UP001321479">
    <property type="component" value="Segment"/>
</dbReference>
<evidence type="ECO:0000313" key="2">
    <source>
        <dbReference type="EMBL" id="BCS83740.1"/>
    </source>
</evidence>
<protein>
    <submittedName>
        <fullName evidence="2">Uncharacterized protein</fullName>
    </submittedName>
</protein>
<keyword evidence="1" id="KW-0472">Membrane</keyword>